<dbReference type="GO" id="GO:0009279">
    <property type="term" value="C:cell outer membrane"/>
    <property type="evidence" value="ECO:0007669"/>
    <property type="project" value="UniProtKB-SubCell"/>
</dbReference>
<evidence type="ECO:0000256" key="8">
    <source>
        <dbReference type="ARBA" id="ARBA00022692"/>
    </source>
</evidence>
<dbReference type="OrthoDB" id="5689851at2"/>
<dbReference type="AlphaFoldDB" id="A0A1T0ATX0"/>
<comment type="subunit">
    <text evidence="4">Homotrimer.</text>
</comment>
<keyword evidence="16" id="KW-1185">Reference proteome</keyword>
<keyword evidence="6" id="KW-0813">Transport</keyword>
<evidence type="ECO:0000256" key="2">
    <source>
        <dbReference type="ARBA" id="ARBA00004571"/>
    </source>
</evidence>
<feature type="signal peptide" evidence="14">
    <location>
        <begin position="1"/>
        <end position="20"/>
    </location>
</feature>
<evidence type="ECO:0000256" key="11">
    <source>
        <dbReference type="ARBA" id="ARBA00023114"/>
    </source>
</evidence>
<dbReference type="GO" id="GO:0015288">
    <property type="term" value="F:porin activity"/>
    <property type="evidence" value="ECO:0007669"/>
    <property type="project" value="UniProtKB-KW"/>
</dbReference>
<feature type="chain" id="PRO_5012933318" description="Outer membrane protein P2" evidence="14">
    <location>
        <begin position="21"/>
        <end position="357"/>
    </location>
</feature>
<evidence type="ECO:0000256" key="1">
    <source>
        <dbReference type="ARBA" id="ARBA00003674"/>
    </source>
</evidence>
<gene>
    <name evidence="15" type="ORF">B0187_03680</name>
</gene>
<dbReference type="PANTHER" id="PTHR34501">
    <property type="entry name" value="PROTEIN YDDL-RELATED"/>
    <property type="match status" value="1"/>
</dbReference>
<dbReference type="RefSeq" id="WP_078236507.1">
    <property type="nucleotide sequence ID" value="NZ_MUYA01000004.1"/>
</dbReference>
<organism evidence="15 16">
    <name type="scientific">Haemophilus paracuniculus</name>
    <dbReference type="NCBI Taxonomy" id="734"/>
    <lineage>
        <taxon>Bacteria</taxon>
        <taxon>Pseudomonadati</taxon>
        <taxon>Pseudomonadota</taxon>
        <taxon>Gammaproteobacteria</taxon>
        <taxon>Pasteurellales</taxon>
        <taxon>Pasteurellaceae</taxon>
        <taxon>Haemophilus</taxon>
    </lineage>
</organism>
<sequence length="357" mass="39963">MKKVTLAISALALAVNTASAITVYENEDLGTKVDFTGSARLKWTSNSNKTSTAAGTTREHINEAVRNNSSRFGFKASQELGYGYYGIGRVEWRFRGTSRSQHDFDDIYTRQLYAGIGNKKYGEVLYGNMTVITDEVKQTDLPNTLSLSEGLLVGSARRALQYSYQGIEGLKVGGFYGDRSQRGNNGLDLAVERKDVWGLAAIYKHKIDDKQSATVATGVTRERFMNDSNRTAYSLGTKYTFDKTTLGLDLERSIGKNQSGILGNKRTQNQVRTVVYQKVTDQLNAYTMYAFKTDKTSANNRKAKTHEFMVGTEYYIVPKYLKTFVEWKTASTKNYTNGAKTSKVRDNTTVIGVRAYW</sequence>
<keyword evidence="13" id="KW-0998">Cell outer membrane</keyword>
<keyword evidence="8" id="KW-0812">Transmembrane</keyword>
<evidence type="ECO:0000256" key="7">
    <source>
        <dbReference type="ARBA" id="ARBA00022452"/>
    </source>
</evidence>
<dbReference type="Gene3D" id="2.40.160.10">
    <property type="entry name" value="Porin"/>
    <property type="match status" value="1"/>
</dbReference>
<comment type="caution">
    <text evidence="15">The sequence shown here is derived from an EMBL/GenBank/DDBJ whole genome shotgun (WGS) entry which is preliminary data.</text>
</comment>
<evidence type="ECO:0000313" key="15">
    <source>
        <dbReference type="EMBL" id="OOR99918.1"/>
    </source>
</evidence>
<comment type="similarity">
    <text evidence="3">Belongs to the Gram-negative porin family.</text>
</comment>
<dbReference type="InterPro" id="IPR023614">
    <property type="entry name" value="Porin_dom_sf"/>
</dbReference>
<keyword evidence="7" id="KW-1134">Transmembrane beta strand</keyword>
<dbReference type="EMBL" id="MUYA01000004">
    <property type="protein sequence ID" value="OOR99918.1"/>
    <property type="molecule type" value="Genomic_DNA"/>
</dbReference>
<dbReference type="GO" id="GO:0046930">
    <property type="term" value="C:pore complex"/>
    <property type="evidence" value="ECO:0007669"/>
    <property type="project" value="UniProtKB-KW"/>
</dbReference>
<evidence type="ECO:0000256" key="3">
    <source>
        <dbReference type="ARBA" id="ARBA00007539"/>
    </source>
</evidence>
<dbReference type="Proteomes" id="UP000190867">
    <property type="component" value="Unassembled WGS sequence"/>
</dbReference>
<comment type="function">
    <text evidence="1">Forms pores that allow passive diffusion of small molecules across the outer membrane.</text>
</comment>
<reference evidence="15 16" key="1">
    <citation type="submission" date="2017-02" db="EMBL/GenBank/DDBJ databases">
        <title>Draft genome sequence of Haemophilus paracuniculus CCUG 43573 type strain.</title>
        <authorList>
            <person name="Engstrom-Jakobsson H."/>
            <person name="Salva-Serra F."/>
            <person name="Thorell K."/>
            <person name="Gonzales-Siles L."/>
            <person name="Karlsson R."/>
            <person name="Boulund F."/>
            <person name="Engstrand L."/>
            <person name="Kristiansson E."/>
            <person name="Moore E."/>
        </authorList>
    </citation>
    <scope>NUCLEOTIDE SEQUENCE [LARGE SCALE GENOMIC DNA]</scope>
    <source>
        <strain evidence="15 16">CCUG 43573</strain>
    </source>
</reference>
<dbReference type="SUPFAM" id="SSF56935">
    <property type="entry name" value="Porins"/>
    <property type="match status" value="1"/>
</dbReference>
<dbReference type="CDD" id="cd00342">
    <property type="entry name" value="gram_neg_porins"/>
    <property type="match status" value="1"/>
</dbReference>
<evidence type="ECO:0000256" key="12">
    <source>
        <dbReference type="ARBA" id="ARBA00023136"/>
    </source>
</evidence>
<keyword evidence="11" id="KW-0626">Porin</keyword>
<evidence type="ECO:0000256" key="4">
    <source>
        <dbReference type="ARBA" id="ARBA00011233"/>
    </source>
</evidence>
<protein>
    <recommendedName>
        <fullName evidence="5">Outer membrane protein P2</fullName>
    </recommendedName>
</protein>
<name>A0A1T0ATX0_9PAST</name>
<proteinExistence type="inferred from homology"/>
<evidence type="ECO:0000256" key="10">
    <source>
        <dbReference type="ARBA" id="ARBA00023065"/>
    </source>
</evidence>
<evidence type="ECO:0000313" key="16">
    <source>
        <dbReference type="Proteomes" id="UP000190867"/>
    </source>
</evidence>
<dbReference type="GO" id="GO:0006811">
    <property type="term" value="P:monoatomic ion transport"/>
    <property type="evidence" value="ECO:0007669"/>
    <property type="project" value="UniProtKB-KW"/>
</dbReference>
<keyword evidence="9 14" id="KW-0732">Signal</keyword>
<evidence type="ECO:0000256" key="13">
    <source>
        <dbReference type="ARBA" id="ARBA00023237"/>
    </source>
</evidence>
<evidence type="ECO:0000256" key="5">
    <source>
        <dbReference type="ARBA" id="ARBA00016184"/>
    </source>
</evidence>
<dbReference type="PANTHER" id="PTHR34501:SF2">
    <property type="entry name" value="OUTER MEMBRANE PORIN F-RELATED"/>
    <property type="match status" value="1"/>
</dbReference>
<evidence type="ECO:0000256" key="9">
    <source>
        <dbReference type="ARBA" id="ARBA00022729"/>
    </source>
</evidence>
<keyword evidence="12" id="KW-0472">Membrane</keyword>
<dbReference type="STRING" id="734.B0187_03680"/>
<comment type="subcellular location">
    <subcellularLocation>
        <location evidence="2">Cell outer membrane</location>
        <topology evidence="2">Multi-pass membrane protein</topology>
    </subcellularLocation>
</comment>
<dbReference type="InterPro" id="IPR050298">
    <property type="entry name" value="Gram-neg_bact_OMP"/>
</dbReference>
<dbReference type="InterPro" id="IPR033900">
    <property type="entry name" value="Gram_neg_porin_domain"/>
</dbReference>
<accession>A0A1T0ATX0</accession>
<keyword evidence="10" id="KW-0406">Ion transport</keyword>
<evidence type="ECO:0000256" key="14">
    <source>
        <dbReference type="SAM" id="SignalP"/>
    </source>
</evidence>
<evidence type="ECO:0000256" key="6">
    <source>
        <dbReference type="ARBA" id="ARBA00022448"/>
    </source>
</evidence>